<evidence type="ECO:0000313" key="2">
    <source>
        <dbReference type="Proteomes" id="UP000799424"/>
    </source>
</evidence>
<organism evidence="1 2">
    <name type="scientific">Ophiobolus disseminans</name>
    <dbReference type="NCBI Taxonomy" id="1469910"/>
    <lineage>
        <taxon>Eukaryota</taxon>
        <taxon>Fungi</taxon>
        <taxon>Dikarya</taxon>
        <taxon>Ascomycota</taxon>
        <taxon>Pezizomycotina</taxon>
        <taxon>Dothideomycetes</taxon>
        <taxon>Pleosporomycetidae</taxon>
        <taxon>Pleosporales</taxon>
        <taxon>Pleosporineae</taxon>
        <taxon>Phaeosphaeriaceae</taxon>
        <taxon>Ophiobolus</taxon>
    </lineage>
</organism>
<dbReference type="Proteomes" id="UP000799424">
    <property type="component" value="Unassembled WGS sequence"/>
</dbReference>
<sequence length="131" mass="14405">MSPTSSDLQQIAGAFLHAFKDLSAKGHIALRAPACMQIFAPSSLNPPSPKSNDVFGAHIENNVRPVMDHFPVTAKEIHVNETGRQVTIRANGKPGFKEEAIGDSSREEWDYTGEYIFILDVDEDGKIVRVL</sequence>
<dbReference type="EMBL" id="MU006221">
    <property type="protein sequence ID" value="KAF2829486.1"/>
    <property type="molecule type" value="Genomic_DNA"/>
</dbReference>
<keyword evidence="2" id="KW-1185">Reference proteome</keyword>
<evidence type="ECO:0008006" key="3">
    <source>
        <dbReference type="Google" id="ProtNLM"/>
    </source>
</evidence>
<evidence type="ECO:0000313" key="1">
    <source>
        <dbReference type="EMBL" id="KAF2829486.1"/>
    </source>
</evidence>
<dbReference type="AlphaFoldDB" id="A0A6A7A8G8"/>
<reference evidence="1" key="1">
    <citation type="journal article" date="2020" name="Stud. Mycol.">
        <title>101 Dothideomycetes genomes: a test case for predicting lifestyles and emergence of pathogens.</title>
        <authorList>
            <person name="Haridas S."/>
            <person name="Albert R."/>
            <person name="Binder M."/>
            <person name="Bloem J."/>
            <person name="Labutti K."/>
            <person name="Salamov A."/>
            <person name="Andreopoulos B."/>
            <person name="Baker S."/>
            <person name="Barry K."/>
            <person name="Bills G."/>
            <person name="Bluhm B."/>
            <person name="Cannon C."/>
            <person name="Castanera R."/>
            <person name="Culley D."/>
            <person name="Daum C."/>
            <person name="Ezra D."/>
            <person name="Gonzalez J."/>
            <person name="Henrissat B."/>
            <person name="Kuo A."/>
            <person name="Liang C."/>
            <person name="Lipzen A."/>
            <person name="Lutzoni F."/>
            <person name="Magnuson J."/>
            <person name="Mondo S."/>
            <person name="Nolan M."/>
            <person name="Ohm R."/>
            <person name="Pangilinan J."/>
            <person name="Park H.-J."/>
            <person name="Ramirez L."/>
            <person name="Alfaro M."/>
            <person name="Sun H."/>
            <person name="Tritt A."/>
            <person name="Yoshinaga Y."/>
            <person name="Zwiers L.-H."/>
            <person name="Turgeon B."/>
            <person name="Goodwin S."/>
            <person name="Spatafora J."/>
            <person name="Crous P."/>
            <person name="Grigoriev I."/>
        </authorList>
    </citation>
    <scope>NUCLEOTIDE SEQUENCE</scope>
    <source>
        <strain evidence="1">CBS 113818</strain>
    </source>
</reference>
<gene>
    <name evidence="1" type="ORF">CC86DRAFT_368492</name>
</gene>
<name>A0A6A7A8G8_9PLEO</name>
<accession>A0A6A7A8G8</accession>
<protein>
    <recommendedName>
        <fullName evidence="3">SnoaL-like domain-containing protein</fullName>
    </recommendedName>
</protein>
<dbReference type="OrthoDB" id="3758478at2759"/>
<proteinExistence type="predicted"/>